<dbReference type="Gene3D" id="3.40.50.2300">
    <property type="match status" value="1"/>
</dbReference>
<comment type="caution">
    <text evidence="8">The sequence shown here is derived from an EMBL/GenBank/DDBJ whole genome shotgun (WGS) entry which is preliminary data.</text>
</comment>
<dbReference type="GO" id="GO:0000156">
    <property type="term" value="F:phosphorelay response regulator activity"/>
    <property type="evidence" value="ECO:0007669"/>
    <property type="project" value="TreeGrafter"/>
</dbReference>
<dbReference type="SMART" id="SM00862">
    <property type="entry name" value="Trans_reg_C"/>
    <property type="match status" value="1"/>
</dbReference>
<accession>A0A091BLT8</accession>
<dbReference type="RefSeq" id="WP_043800547.1">
    <property type="nucleotide sequence ID" value="NZ_AVCH01000039.1"/>
</dbReference>
<proteinExistence type="predicted"/>
<evidence type="ECO:0000256" key="4">
    <source>
        <dbReference type="PROSITE-ProRule" id="PRU00169"/>
    </source>
</evidence>
<dbReference type="InterPro" id="IPR039420">
    <property type="entry name" value="WalR-like"/>
</dbReference>
<feature type="domain" description="OmpR/PhoB-type" evidence="7">
    <location>
        <begin position="124"/>
        <end position="221"/>
    </location>
</feature>
<dbReference type="STRING" id="1384054.N790_14145"/>
<dbReference type="PATRIC" id="fig|1384054.3.peg.563"/>
<dbReference type="InterPro" id="IPR001789">
    <property type="entry name" value="Sig_transdc_resp-reg_receiver"/>
</dbReference>
<organism evidence="8 9">
    <name type="scientific">Arenimonas malthae CC-JY-1</name>
    <dbReference type="NCBI Taxonomy" id="1384054"/>
    <lineage>
        <taxon>Bacteria</taxon>
        <taxon>Pseudomonadati</taxon>
        <taxon>Pseudomonadota</taxon>
        <taxon>Gammaproteobacteria</taxon>
        <taxon>Lysobacterales</taxon>
        <taxon>Lysobacteraceae</taxon>
        <taxon>Arenimonas</taxon>
    </lineage>
</organism>
<evidence type="ECO:0000259" key="7">
    <source>
        <dbReference type="PROSITE" id="PS51755"/>
    </source>
</evidence>
<evidence type="ECO:0000256" key="3">
    <source>
        <dbReference type="ARBA" id="ARBA00023163"/>
    </source>
</evidence>
<feature type="DNA-binding region" description="OmpR/PhoB-type" evidence="5">
    <location>
        <begin position="124"/>
        <end position="221"/>
    </location>
</feature>
<dbReference type="AlphaFoldDB" id="A0A091BLT8"/>
<dbReference type="GO" id="GO:0005829">
    <property type="term" value="C:cytosol"/>
    <property type="evidence" value="ECO:0007669"/>
    <property type="project" value="TreeGrafter"/>
</dbReference>
<name>A0A091BLT8_9GAMM</name>
<dbReference type="CDD" id="cd00383">
    <property type="entry name" value="trans_reg_C"/>
    <property type="match status" value="1"/>
</dbReference>
<dbReference type="GO" id="GO:0032993">
    <property type="term" value="C:protein-DNA complex"/>
    <property type="evidence" value="ECO:0007669"/>
    <property type="project" value="TreeGrafter"/>
</dbReference>
<dbReference type="GO" id="GO:0000976">
    <property type="term" value="F:transcription cis-regulatory region binding"/>
    <property type="evidence" value="ECO:0007669"/>
    <property type="project" value="TreeGrafter"/>
</dbReference>
<evidence type="ECO:0008006" key="10">
    <source>
        <dbReference type="Google" id="ProtNLM"/>
    </source>
</evidence>
<reference evidence="8 9" key="1">
    <citation type="submission" date="2013-09" db="EMBL/GenBank/DDBJ databases">
        <title>Genome sequencing of Arenimonas malthae.</title>
        <authorList>
            <person name="Chen F."/>
            <person name="Wang G."/>
        </authorList>
    </citation>
    <scope>NUCLEOTIDE SEQUENCE [LARGE SCALE GENOMIC DNA]</scope>
    <source>
        <strain evidence="8 9">CC-JY-1</strain>
    </source>
</reference>
<dbReference type="Proteomes" id="UP000029392">
    <property type="component" value="Unassembled WGS sequence"/>
</dbReference>
<dbReference type="EMBL" id="AVCH01000039">
    <property type="protein sequence ID" value="KFN51779.1"/>
    <property type="molecule type" value="Genomic_DNA"/>
</dbReference>
<keyword evidence="2 5" id="KW-0238">DNA-binding</keyword>
<dbReference type="PANTHER" id="PTHR48111:SF67">
    <property type="entry name" value="TRANSCRIPTIONAL REGULATORY PROTEIN TCTD"/>
    <property type="match status" value="1"/>
</dbReference>
<dbReference type="GO" id="GO:0006355">
    <property type="term" value="P:regulation of DNA-templated transcription"/>
    <property type="evidence" value="ECO:0007669"/>
    <property type="project" value="InterPro"/>
</dbReference>
<evidence type="ECO:0000259" key="6">
    <source>
        <dbReference type="PROSITE" id="PS50110"/>
    </source>
</evidence>
<evidence type="ECO:0000256" key="1">
    <source>
        <dbReference type="ARBA" id="ARBA00023015"/>
    </source>
</evidence>
<protein>
    <recommendedName>
        <fullName evidence="10">Transcriptional regulator</fullName>
    </recommendedName>
</protein>
<evidence type="ECO:0000256" key="2">
    <source>
        <dbReference type="ARBA" id="ARBA00023125"/>
    </source>
</evidence>
<evidence type="ECO:0000313" key="8">
    <source>
        <dbReference type="EMBL" id="KFN51779.1"/>
    </source>
</evidence>
<dbReference type="InterPro" id="IPR001867">
    <property type="entry name" value="OmpR/PhoB-type_DNA-bd"/>
</dbReference>
<dbReference type="Pfam" id="PF00486">
    <property type="entry name" value="Trans_reg_C"/>
    <property type="match status" value="1"/>
</dbReference>
<dbReference type="PROSITE" id="PS51755">
    <property type="entry name" value="OMPR_PHOB"/>
    <property type="match status" value="1"/>
</dbReference>
<evidence type="ECO:0000313" key="9">
    <source>
        <dbReference type="Proteomes" id="UP000029392"/>
    </source>
</evidence>
<gene>
    <name evidence="8" type="ORF">N790_14145</name>
</gene>
<dbReference type="eggNOG" id="COG0745">
    <property type="taxonomic scope" value="Bacteria"/>
</dbReference>
<keyword evidence="3" id="KW-0804">Transcription</keyword>
<evidence type="ECO:0000256" key="5">
    <source>
        <dbReference type="PROSITE-ProRule" id="PRU01091"/>
    </source>
</evidence>
<dbReference type="SMART" id="SM00448">
    <property type="entry name" value="REC"/>
    <property type="match status" value="1"/>
</dbReference>
<keyword evidence="1" id="KW-0805">Transcription regulation</keyword>
<feature type="modified residue" description="4-aspartylphosphate" evidence="4">
    <location>
        <position position="51"/>
    </location>
</feature>
<keyword evidence="4" id="KW-0597">Phosphoprotein</keyword>
<dbReference type="PANTHER" id="PTHR48111">
    <property type="entry name" value="REGULATOR OF RPOS"/>
    <property type="match status" value="1"/>
</dbReference>
<feature type="domain" description="Response regulatory" evidence="6">
    <location>
        <begin position="2"/>
        <end position="116"/>
    </location>
</feature>
<sequence>MKVLVVEDSERLREALRTGLAAAGLAVDVAGDGRAALPFLDAGDYDVIVLDLMMPHLDGRSLLAEIRRRRLAARVLVLSALDAVGERVGALDAGADDYLVKPFSFDELRARVLAMARRHPGQPAPVLQHLGLEIDTARRTASGPMGALGLTPKEYALLEELVRHPGRVYSRTQLFERLYASDSEASDKVIEVLMSTLRTKLARGGLADLIETRRGFGYVAR</sequence>
<dbReference type="SUPFAM" id="SSF52172">
    <property type="entry name" value="CheY-like"/>
    <property type="match status" value="1"/>
</dbReference>
<keyword evidence="9" id="KW-1185">Reference proteome</keyword>
<dbReference type="InterPro" id="IPR036388">
    <property type="entry name" value="WH-like_DNA-bd_sf"/>
</dbReference>
<dbReference type="Pfam" id="PF00072">
    <property type="entry name" value="Response_reg"/>
    <property type="match status" value="1"/>
</dbReference>
<dbReference type="Gene3D" id="1.10.10.10">
    <property type="entry name" value="Winged helix-like DNA-binding domain superfamily/Winged helix DNA-binding domain"/>
    <property type="match status" value="1"/>
</dbReference>
<dbReference type="InterPro" id="IPR011006">
    <property type="entry name" value="CheY-like_superfamily"/>
</dbReference>
<dbReference type="OrthoDB" id="9802426at2"/>
<dbReference type="PROSITE" id="PS50110">
    <property type="entry name" value="RESPONSE_REGULATORY"/>
    <property type="match status" value="1"/>
</dbReference>